<evidence type="ECO:0000313" key="2">
    <source>
        <dbReference type="Proteomes" id="UP001158067"/>
    </source>
</evidence>
<evidence type="ECO:0000313" key="1">
    <source>
        <dbReference type="EMBL" id="SMP78843.1"/>
    </source>
</evidence>
<gene>
    <name evidence="1" type="ORF">SAMN06265222_12812</name>
</gene>
<protein>
    <submittedName>
        <fullName evidence="1">Uncharacterized protein</fullName>
    </submittedName>
</protein>
<reference evidence="1 2" key="1">
    <citation type="submission" date="2017-05" db="EMBL/GenBank/DDBJ databases">
        <authorList>
            <person name="Varghese N."/>
            <person name="Submissions S."/>
        </authorList>
    </citation>
    <scope>NUCLEOTIDE SEQUENCE [LARGE SCALE GENOMIC DNA]</scope>
    <source>
        <strain evidence="1 2">DSM 25457</strain>
    </source>
</reference>
<organism evidence="1 2">
    <name type="scientific">Neorhodopirellula lusitana</name>
    <dbReference type="NCBI Taxonomy" id="445327"/>
    <lineage>
        <taxon>Bacteria</taxon>
        <taxon>Pseudomonadati</taxon>
        <taxon>Planctomycetota</taxon>
        <taxon>Planctomycetia</taxon>
        <taxon>Pirellulales</taxon>
        <taxon>Pirellulaceae</taxon>
        <taxon>Neorhodopirellula</taxon>
    </lineage>
</organism>
<dbReference type="Proteomes" id="UP001158067">
    <property type="component" value="Unassembled WGS sequence"/>
</dbReference>
<accession>A0ABY1QVA8</accession>
<dbReference type="EMBL" id="FXUG01000028">
    <property type="protein sequence ID" value="SMP78843.1"/>
    <property type="molecule type" value="Genomic_DNA"/>
</dbReference>
<comment type="caution">
    <text evidence="1">The sequence shown here is derived from an EMBL/GenBank/DDBJ whole genome shotgun (WGS) entry which is preliminary data.</text>
</comment>
<keyword evidence="2" id="KW-1185">Reference proteome</keyword>
<sequence>MQVSGKGVRAKQAWEVSFALSHLFLIERRAVGFQGTDLLSSIGRSELHVPKTAYEPLSATENQGAMIPGQAALTMAE</sequence>
<name>A0ABY1QVA8_9BACT</name>
<proteinExistence type="predicted"/>